<keyword evidence="4 11" id="KW-1134">Transmembrane beta strand</keyword>
<keyword evidence="9 17" id="KW-0675">Receptor</keyword>
<evidence type="ECO:0000256" key="4">
    <source>
        <dbReference type="ARBA" id="ARBA00022452"/>
    </source>
</evidence>
<comment type="caution">
    <text evidence="17">The sequence shown here is derived from an EMBL/GenBank/DDBJ whole genome shotgun (WGS) entry which is preliminary data.</text>
</comment>
<feature type="region of interest" description="Disordered" evidence="13">
    <location>
        <begin position="325"/>
        <end position="363"/>
    </location>
</feature>
<evidence type="ECO:0000259" key="16">
    <source>
        <dbReference type="Pfam" id="PF07715"/>
    </source>
</evidence>
<dbReference type="GO" id="GO:0044718">
    <property type="term" value="P:siderophore transmembrane transport"/>
    <property type="evidence" value="ECO:0007669"/>
    <property type="project" value="TreeGrafter"/>
</dbReference>
<evidence type="ECO:0000256" key="13">
    <source>
        <dbReference type="SAM" id="MobiDB-lite"/>
    </source>
</evidence>
<name>A0A1E7X657_9BURK</name>
<organism evidence="17 18">
    <name type="scientific">Duganella phyllosphaerae</name>
    <dbReference type="NCBI Taxonomy" id="762836"/>
    <lineage>
        <taxon>Bacteria</taxon>
        <taxon>Pseudomonadati</taxon>
        <taxon>Pseudomonadota</taxon>
        <taxon>Betaproteobacteria</taxon>
        <taxon>Burkholderiales</taxon>
        <taxon>Oxalobacteraceae</taxon>
        <taxon>Telluria group</taxon>
        <taxon>Duganella</taxon>
    </lineage>
</organism>
<dbReference type="GO" id="GO:0009279">
    <property type="term" value="C:cell outer membrane"/>
    <property type="evidence" value="ECO:0007669"/>
    <property type="project" value="UniProtKB-SubCell"/>
</dbReference>
<comment type="subcellular location">
    <subcellularLocation>
        <location evidence="1 11">Cell outer membrane</location>
        <topology evidence="1 11">Multi-pass membrane protein</topology>
    </subcellularLocation>
</comment>
<evidence type="ECO:0000313" key="18">
    <source>
        <dbReference type="Proteomes" id="UP000175989"/>
    </source>
</evidence>
<keyword evidence="10 11" id="KW-0998">Cell outer membrane</keyword>
<dbReference type="Gene3D" id="2.40.170.20">
    <property type="entry name" value="TonB-dependent receptor, beta-barrel domain"/>
    <property type="match status" value="1"/>
</dbReference>
<evidence type="ECO:0000256" key="8">
    <source>
        <dbReference type="ARBA" id="ARBA00023136"/>
    </source>
</evidence>
<dbReference type="AlphaFoldDB" id="A0A1E7X657"/>
<evidence type="ECO:0000256" key="11">
    <source>
        <dbReference type="PROSITE-ProRule" id="PRU01360"/>
    </source>
</evidence>
<keyword evidence="5 11" id="KW-0812">Transmembrane</keyword>
<evidence type="ECO:0000259" key="15">
    <source>
        <dbReference type="Pfam" id="PF00593"/>
    </source>
</evidence>
<sequence length="728" mass="80016">MKTAIPLLAAEIVAVAAFGLHGAVLAQPAPAAAVKAEPHKPSSRDIIEVEVNGATDYDPRRDDTASKTVIRQDEILKYGDTNVFDVLKRAPGVTVIGESIRMRGLGNGYTQVLVNGERPPAGFNLQTVAPEQIERIEVVRAATAEFSTQAIAGTINIVLKKVVSKPQRDMRLGVGHSGLVKRASALGTLADRSGDLSYYLSVFLLRHDSSNPATFTEQLASGDGAVLQQRDSTIANESRLSLLGMEPRLNWKLANNGQLNWSASVGVNRFDSDQAYRYGNQVGSFPAPNFVFRDGASENRSLYVSTNLNWVTQLAGGKLDTTLTATHSNGRADSDWASSTANRQRTLQRDTDSDTRSNSVRSNGKYTRTVFDDHALATGWEASRQRQSEDRQRVEGFTGSVPLIFDERFAPQVVQVAAFAQDEWNVTKQWSMYLGARWETIRTDSAVSGQPDTSSRNHVLSPIAQTLYKFPDKSGRQLRLALTRTFKAPTVGQLTARRNEADLNTRFTADSSGNPDLKPELATGVDATYEHFWAPGATFSATASTRHITDYIRTTLSQDSGGRWLYQPVNDGKADVRGLGLEVKFPSKLVWPAWPALDLRASVNRNWSQVQSVPGPDNRLDQQVPLTANLGVDYRQGAYTTGASLAYRSGGPARISAEQSTRLQARSDLDAYLLYKVSPTVQWRFTGKNLLAHDGATYSRYADRNGVSQNWRRSDSAREWSVNLELKL</sequence>
<dbReference type="PANTHER" id="PTHR30069">
    <property type="entry name" value="TONB-DEPENDENT OUTER MEMBRANE RECEPTOR"/>
    <property type="match status" value="1"/>
</dbReference>
<evidence type="ECO:0000256" key="7">
    <source>
        <dbReference type="ARBA" id="ARBA00023077"/>
    </source>
</evidence>
<feature type="compositionally biased region" description="Polar residues" evidence="13">
    <location>
        <begin position="325"/>
        <end position="345"/>
    </location>
</feature>
<feature type="domain" description="TonB-dependent receptor-like beta-barrel" evidence="15">
    <location>
        <begin position="258"/>
        <end position="690"/>
    </location>
</feature>
<evidence type="ECO:0000256" key="3">
    <source>
        <dbReference type="ARBA" id="ARBA00022448"/>
    </source>
</evidence>
<gene>
    <name evidence="17" type="primary">cirA_4</name>
    <name evidence="17" type="ORF">DUPY_07440</name>
</gene>
<accession>A0A1E7X657</accession>
<dbReference type="RefSeq" id="WP_070246506.1">
    <property type="nucleotide sequence ID" value="NZ_LROM01000048.1"/>
</dbReference>
<dbReference type="InterPro" id="IPR039426">
    <property type="entry name" value="TonB-dep_rcpt-like"/>
</dbReference>
<evidence type="ECO:0000256" key="2">
    <source>
        <dbReference type="ARBA" id="ARBA00009810"/>
    </source>
</evidence>
<dbReference type="Proteomes" id="UP000175989">
    <property type="component" value="Unassembled WGS sequence"/>
</dbReference>
<evidence type="ECO:0000256" key="5">
    <source>
        <dbReference type="ARBA" id="ARBA00022692"/>
    </source>
</evidence>
<keyword evidence="7 12" id="KW-0798">TonB box</keyword>
<dbReference type="PROSITE" id="PS52016">
    <property type="entry name" value="TONB_DEPENDENT_REC_3"/>
    <property type="match status" value="1"/>
</dbReference>
<dbReference type="OrthoDB" id="8671598at2"/>
<dbReference type="Pfam" id="PF07715">
    <property type="entry name" value="Plug"/>
    <property type="match status" value="1"/>
</dbReference>
<evidence type="ECO:0000256" key="9">
    <source>
        <dbReference type="ARBA" id="ARBA00023170"/>
    </source>
</evidence>
<dbReference type="Pfam" id="PF00593">
    <property type="entry name" value="TonB_dep_Rec_b-barrel"/>
    <property type="match status" value="1"/>
</dbReference>
<dbReference type="CDD" id="cd01347">
    <property type="entry name" value="ligand_gated_channel"/>
    <property type="match status" value="1"/>
</dbReference>
<proteinExistence type="inferred from homology"/>
<feature type="domain" description="TonB-dependent receptor plug" evidence="16">
    <location>
        <begin position="60"/>
        <end position="154"/>
    </location>
</feature>
<keyword evidence="3 11" id="KW-0813">Transport</keyword>
<dbReference type="SUPFAM" id="SSF56935">
    <property type="entry name" value="Porins"/>
    <property type="match status" value="1"/>
</dbReference>
<reference evidence="18" key="1">
    <citation type="journal article" date="2016" name="Front. Microbiol.">
        <title>Molecular Keys to the Janthinobacterium and Duganella spp. Interaction with the Plant Pathogen Fusarium graminearum.</title>
        <authorList>
            <person name="Haack F.S."/>
            <person name="Poehlein A."/>
            <person name="Kroger C."/>
            <person name="Voigt C.A."/>
            <person name="Piepenbring M."/>
            <person name="Bode H.B."/>
            <person name="Daniel R."/>
            <person name="Schafer W."/>
            <person name="Streit W.R."/>
        </authorList>
    </citation>
    <scope>NUCLEOTIDE SEQUENCE [LARGE SCALE GENOMIC DNA]</scope>
    <source>
        <strain evidence="18">T54</strain>
    </source>
</reference>
<keyword evidence="8 11" id="KW-0472">Membrane</keyword>
<feature type="chain" id="PRO_5009208456" evidence="14">
    <location>
        <begin position="27"/>
        <end position="728"/>
    </location>
</feature>
<dbReference type="PANTHER" id="PTHR30069:SF29">
    <property type="entry name" value="HEMOGLOBIN AND HEMOGLOBIN-HAPTOGLOBIN-BINDING PROTEIN 1-RELATED"/>
    <property type="match status" value="1"/>
</dbReference>
<dbReference type="PATRIC" id="fig|762836.4.peg.786"/>
<evidence type="ECO:0000256" key="12">
    <source>
        <dbReference type="RuleBase" id="RU003357"/>
    </source>
</evidence>
<feature type="signal peptide" evidence="14">
    <location>
        <begin position="1"/>
        <end position="26"/>
    </location>
</feature>
<dbReference type="InterPro" id="IPR012910">
    <property type="entry name" value="Plug_dom"/>
</dbReference>
<dbReference type="Gene3D" id="2.170.130.10">
    <property type="entry name" value="TonB-dependent receptor, plug domain"/>
    <property type="match status" value="1"/>
</dbReference>
<protein>
    <submittedName>
        <fullName evidence="17">Colicin I receptor</fullName>
    </submittedName>
</protein>
<evidence type="ECO:0000256" key="1">
    <source>
        <dbReference type="ARBA" id="ARBA00004571"/>
    </source>
</evidence>
<evidence type="ECO:0000256" key="14">
    <source>
        <dbReference type="SAM" id="SignalP"/>
    </source>
</evidence>
<keyword evidence="6 14" id="KW-0732">Signal</keyword>
<dbReference type="EMBL" id="LROM01000048">
    <property type="protein sequence ID" value="OFA08486.1"/>
    <property type="molecule type" value="Genomic_DNA"/>
</dbReference>
<dbReference type="InterPro" id="IPR037066">
    <property type="entry name" value="Plug_dom_sf"/>
</dbReference>
<keyword evidence="18" id="KW-1185">Reference proteome</keyword>
<evidence type="ECO:0000313" key="17">
    <source>
        <dbReference type="EMBL" id="OFA08486.1"/>
    </source>
</evidence>
<evidence type="ECO:0000256" key="6">
    <source>
        <dbReference type="ARBA" id="ARBA00022729"/>
    </source>
</evidence>
<evidence type="ECO:0000256" key="10">
    <source>
        <dbReference type="ARBA" id="ARBA00023237"/>
    </source>
</evidence>
<comment type="similarity">
    <text evidence="2 11 12">Belongs to the TonB-dependent receptor family.</text>
</comment>
<dbReference type="InterPro" id="IPR000531">
    <property type="entry name" value="Beta-barrel_TonB"/>
</dbReference>
<dbReference type="InterPro" id="IPR036942">
    <property type="entry name" value="Beta-barrel_TonB_sf"/>
</dbReference>
<dbReference type="GO" id="GO:0015344">
    <property type="term" value="F:siderophore uptake transmembrane transporter activity"/>
    <property type="evidence" value="ECO:0007669"/>
    <property type="project" value="TreeGrafter"/>
</dbReference>